<dbReference type="OrthoDB" id="7031438at2"/>
<keyword evidence="6" id="KW-0969">Cilium</keyword>
<dbReference type="Pfam" id="PF05400">
    <property type="entry name" value="FliT"/>
    <property type="match status" value="1"/>
</dbReference>
<dbReference type="AlphaFoldDB" id="A0A1V2ZXV3"/>
<gene>
    <name evidence="6" type="ORF">B1A74_08535</name>
</gene>
<comment type="subcellular location">
    <subcellularLocation>
        <location evidence="1">Cytoplasm</location>
        <location evidence="1">Cytosol</location>
    </subcellularLocation>
</comment>
<evidence type="ECO:0000313" key="7">
    <source>
        <dbReference type="Proteomes" id="UP000189177"/>
    </source>
</evidence>
<dbReference type="GO" id="GO:0044781">
    <property type="term" value="P:bacterial-type flagellum organization"/>
    <property type="evidence" value="ECO:0007669"/>
    <property type="project" value="UniProtKB-KW"/>
</dbReference>
<name>A0A1V2ZXV3_9GAMM</name>
<dbReference type="Gene3D" id="1.20.58.380">
    <property type="entry name" value="Flagellar protein flit"/>
    <property type="match status" value="1"/>
</dbReference>
<keyword evidence="7" id="KW-1185">Reference proteome</keyword>
<dbReference type="Proteomes" id="UP000189177">
    <property type="component" value="Unassembled WGS sequence"/>
</dbReference>
<dbReference type="InterPro" id="IPR008622">
    <property type="entry name" value="FliT"/>
</dbReference>
<keyword evidence="3" id="KW-1005">Bacterial flagellum biogenesis</keyword>
<keyword evidence="4" id="KW-0143">Chaperone</keyword>
<proteinExistence type="predicted"/>
<evidence type="ECO:0000313" key="6">
    <source>
        <dbReference type="EMBL" id="OOC09932.1"/>
    </source>
</evidence>
<dbReference type="RefSeq" id="WP_019590292.1">
    <property type="nucleotide sequence ID" value="NZ_MUZR01000029.1"/>
</dbReference>
<evidence type="ECO:0000256" key="1">
    <source>
        <dbReference type="ARBA" id="ARBA00004514"/>
    </source>
</evidence>
<evidence type="ECO:0000256" key="4">
    <source>
        <dbReference type="ARBA" id="ARBA00023186"/>
    </source>
</evidence>
<organism evidence="6 7">
    <name type="scientific">Thioalkalivibrio halophilus</name>
    <dbReference type="NCBI Taxonomy" id="252474"/>
    <lineage>
        <taxon>Bacteria</taxon>
        <taxon>Pseudomonadati</taxon>
        <taxon>Pseudomonadota</taxon>
        <taxon>Gammaproteobacteria</taxon>
        <taxon>Chromatiales</taxon>
        <taxon>Ectothiorhodospiraceae</taxon>
        <taxon>Thioalkalivibrio</taxon>
    </lineage>
</organism>
<accession>A0A1V2ZXV3</accession>
<comment type="caution">
    <text evidence="6">The sequence shown here is derived from an EMBL/GenBank/DDBJ whole genome shotgun (WGS) entry which is preliminary data.</text>
</comment>
<evidence type="ECO:0000256" key="2">
    <source>
        <dbReference type="ARBA" id="ARBA00022490"/>
    </source>
</evidence>
<evidence type="ECO:0000256" key="3">
    <source>
        <dbReference type="ARBA" id="ARBA00022795"/>
    </source>
</evidence>
<keyword evidence="6" id="KW-0966">Cell projection</keyword>
<keyword evidence="6" id="KW-0282">Flagellum</keyword>
<reference evidence="6 7" key="1">
    <citation type="submission" date="2017-02" db="EMBL/GenBank/DDBJ databases">
        <title>Genomic diversity within the haloalkaliphilic genus Thioalkalivibrio.</title>
        <authorList>
            <person name="Ahn A.-C."/>
            <person name="Meier-Kolthoff J."/>
            <person name="Overmars L."/>
            <person name="Richter M."/>
            <person name="Woyke T."/>
            <person name="Sorokin D.Y."/>
            <person name="Muyzer G."/>
        </authorList>
    </citation>
    <scope>NUCLEOTIDE SEQUENCE [LARGE SCALE GENOMIC DNA]</scope>
    <source>
        <strain evidence="6 7">HL17</strain>
    </source>
</reference>
<dbReference type="STRING" id="252474.B1A74_08535"/>
<keyword evidence="2" id="KW-0963">Cytoplasm</keyword>
<sequence length="107" mass="11621">MDPRSLASALDDVLGRLQAARDAEDWESLPALDEEARALIQRATVSSGDRPPAGAETDVRAALERLSEFYAATVPGLAERRSETAREIKGLRQGQRAVGAYQNTRRG</sequence>
<protein>
    <recommendedName>
        <fullName evidence="5">Flagellar protein FliT</fullName>
    </recommendedName>
</protein>
<evidence type="ECO:0000256" key="5">
    <source>
        <dbReference type="ARBA" id="ARBA00093797"/>
    </source>
</evidence>
<dbReference type="EMBL" id="MUZR01000029">
    <property type="protein sequence ID" value="OOC09932.1"/>
    <property type="molecule type" value="Genomic_DNA"/>
</dbReference>